<accession>A0A1W6LD06</accession>
<proteinExistence type="predicted"/>
<sequence>MPVVERPFFNVQVFAAPLDELVARLCAVPLRGKVARTTPFVFPTQPYHQAPEDPPMLLWTPSCVPGLTAFMPNVGSGCYFIAAYAAERLRIATLQLRSTVSDAEWPINELIAHEGGVERRMVRAMRDSPRWDFCAVGDPLAIETPSMYSARRIRDRFHRVALLDAAERWGAPLRDPAFWRTDRTAMTFSSDGILRHELARIE</sequence>
<name>A0A1W6LD06_9BURK</name>
<dbReference type="AlphaFoldDB" id="A0A1W6LD06"/>
<protein>
    <submittedName>
        <fullName evidence="1">Uncharacterized protein</fullName>
    </submittedName>
</protein>
<dbReference type="RefSeq" id="WP_085752430.1">
    <property type="nucleotide sequence ID" value="NZ_BSPR01000006.1"/>
</dbReference>
<evidence type="ECO:0000313" key="2">
    <source>
        <dbReference type="Proteomes" id="UP000193427"/>
    </source>
</evidence>
<evidence type="ECO:0000313" key="1">
    <source>
        <dbReference type="EMBL" id="ARN22132.1"/>
    </source>
</evidence>
<dbReference type="KEGG" id="rgu:A4W93_20740"/>
<dbReference type="OrthoDB" id="8857370at2"/>
<organism evidence="1 2">
    <name type="scientific">Piscinibacter gummiphilus</name>
    <dbReference type="NCBI Taxonomy" id="946333"/>
    <lineage>
        <taxon>Bacteria</taxon>
        <taxon>Pseudomonadati</taxon>
        <taxon>Pseudomonadota</taxon>
        <taxon>Betaproteobacteria</taxon>
        <taxon>Burkholderiales</taxon>
        <taxon>Sphaerotilaceae</taxon>
        <taxon>Piscinibacter</taxon>
    </lineage>
</organism>
<keyword evidence="2" id="KW-1185">Reference proteome</keyword>
<gene>
    <name evidence="1" type="ORF">A4W93_20740</name>
</gene>
<dbReference type="Proteomes" id="UP000193427">
    <property type="component" value="Chromosome"/>
</dbReference>
<reference evidence="1 2" key="1">
    <citation type="submission" date="2016-04" db="EMBL/GenBank/DDBJ databases">
        <title>Complete genome sequence of natural rubber-degrading, novel Gram-negative bacterium, Rhizobacter gummiphilus strain NS21.</title>
        <authorList>
            <person name="Tabata M."/>
            <person name="Kasai D."/>
            <person name="Fukuda M."/>
        </authorList>
    </citation>
    <scope>NUCLEOTIDE SEQUENCE [LARGE SCALE GENOMIC DNA]</scope>
    <source>
        <strain evidence="1 2">NS21</strain>
    </source>
</reference>
<dbReference type="EMBL" id="CP015118">
    <property type="protein sequence ID" value="ARN22132.1"/>
    <property type="molecule type" value="Genomic_DNA"/>
</dbReference>
<dbReference type="STRING" id="946333.A4W93_20740"/>